<reference evidence="4 5" key="1">
    <citation type="submission" date="2015-06" db="EMBL/GenBank/DDBJ databases">
        <title>Talaromyces atroroseus IBT 11181 draft genome.</title>
        <authorList>
            <person name="Rasmussen K.B."/>
            <person name="Rasmussen S."/>
            <person name="Petersen B."/>
            <person name="Sicheritz-Ponten T."/>
            <person name="Mortensen U.H."/>
            <person name="Thrane U."/>
        </authorList>
    </citation>
    <scope>NUCLEOTIDE SEQUENCE [LARGE SCALE GENOMIC DNA]</scope>
    <source>
        <strain evidence="4 5">IBT 11181</strain>
    </source>
</reference>
<proteinExistence type="predicted"/>
<dbReference type="InterPro" id="IPR050863">
    <property type="entry name" value="CenT-Element_Derived"/>
</dbReference>
<evidence type="ECO:0000256" key="2">
    <source>
        <dbReference type="SAM" id="MobiDB-lite"/>
    </source>
</evidence>
<dbReference type="PROSITE" id="PS51253">
    <property type="entry name" value="HTH_CENPB"/>
    <property type="match status" value="1"/>
</dbReference>
<dbReference type="InterPro" id="IPR009057">
    <property type="entry name" value="Homeodomain-like_sf"/>
</dbReference>
<keyword evidence="1" id="KW-0238">DNA-binding</keyword>
<dbReference type="AlphaFoldDB" id="A0A225ALK1"/>
<dbReference type="RefSeq" id="XP_020115416.1">
    <property type="nucleotide sequence ID" value="XM_020265371.1"/>
</dbReference>
<name>A0A225ALK1_TALAT</name>
<dbReference type="PANTHER" id="PTHR19303">
    <property type="entry name" value="TRANSPOSON"/>
    <property type="match status" value="1"/>
</dbReference>
<dbReference type="Pfam" id="PF03221">
    <property type="entry name" value="HTH_Tnp_Tc5"/>
    <property type="match status" value="1"/>
</dbReference>
<evidence type="ECO:0000259" key="3">
    <source>
        <dbReference type="PROSITE" id="PS51253"/>
    </source>
</evidence>
<feature type="domain" description="HTH CENPB-type" evidence="3">
    <location>
        <begin position="135"/>
        <end position="209"/>
    </location>
</feature>
<dbReference type="Proteomes" id="UP000214365">
    <property type="component" value="Unassembled WGS sequence"/>
</dbReference>
<gene>
    <name evidence="4" type="ORF">UA08_09445</name>
</gene>
<dbReference type="GO" id="GO:0003677">
    <property type="term" value="F:DNA binding"/>
    <property type="evidence" value="ECO:0007669"/>
    <property type="project" value="UniProtKB-KW"/>
</dbReference>
<organism evidence="4 5">
    <name type="scientific">Talaromyces atroroseus</name>
    <dbReference type="NCBI Taxonomy" id="1441469"/>
    <lineage>
        <taxon>Eukaryota</taxon>
        <taxon>Fungi</taxon>
        <taxon>Dikarya</taxon>
        <taxon>Ascomycota</taxon>
        <taxon>Pezizomycotina</taxon>
        <taxon>Eurotiomycetes</taxon>
        <taxon>Eurotiomycetidae</taxon>
        <taxon>Eurotiales</taxon>
        <taxon>Trichocomaceae</taxon>
        <taxon>Talaromyces</taxon>
        <taxon>Talaromyces sect. Trachyspermi</taxon>
    </lineage>
</organism>
<evidence type="ECO:0000313" key="5">
    <source>
        <dbReference type="Proteomes" id="UP000214365"/>
    </source>
</evidence>
<dbReference type="PANTHER" id="PTHR19303:SF70">
    <property type="entry name" value="HTH CENPB-TYPE DOMAIN-CONTAINING PROTEIN"/>
    <property type="match status" value="1"/>
</dbReference>
<protein>
    <recommendedName>
        <fullName evidence="3">HTH CENPB-type domain-containing protein</fullName>
    </recommendedName>
</protein>
<dbReference type="STRING" id="1441469.A0A225ALK1"/>
<dbReference type="OrthoDB" id="9909311at2759"/>
<dbReference type="InterPro" id="IPR006600">
    <property type="entry name" value="HTH_CenpB_DNA-bd_dom"/>
</dbReference>
<accession>A0A225ALK1</accession>
<feature type="region of interest" description="Disordered" evidence="2">
    <location>
        <begin position="263"/>
        <end position="290"/>
    </location>
</feature>
<dbReference type="GeneID" id="31009201"/>
<dbReference type="EMBL" id="LFMY01000023">
    <property type="protein sequence ID" value="OKL55295.1"/>
    <property type="molecule type" value="Genomic_DNA"/>
</dbReference>
<sequence>MDGLPEHLIAGVPNGPESNYESSLWVTYQPLDSHIPLPHFTTHHYFPATSWPMAPSGLLDPQLMPSQSLHTTPSAPTPRKILTDEVRRQICLYQEENKSAKQVEIADLFGVERSTVSKILRQKEKYLSMPDGTQSPIKRGKHKESKIEKALANWVQKSKRQGRVLTRNDIEEKAKLFAKNCATQDQKLKILTEGWLDKFFNENPIICSSLENSADTVVSDGESTPPILPTGPPLCLSPSLRQGMKNEIGDSAFNISGDFAKHDHSSTLDPIPSPSAGRTSAASPLVSESPYVPTAHSRHSLISSATGGLLNQTFGGEIYSSTYSKHSTNGPFSDTVLNSPLDEKLEEGNLTDTCDVSSKGSVRYHESNADLSSIGNTMQPPHLPPITKDEARHALDLVINYVKSEPGSELPDQVSITLDELKERLNVVRNDWSSSGSHVDKDKDTDSLRLTERRKFHSLT</sequence>
<evidence type="ECO:0000256" key="1">
    <source>
        <dbReference type="ARBA" id="ARBA00023125"/>
    </source>
</evidence>
<keyword evidence="5" id="KW-1185">Reference proteome</keyword>
<comment type="caution">
    <text evidence="4">The sequence shown here is derived from an EMBL/GenBank/DDBJ whole genome shotgun (WGS) entry which is preliminary data.</text>
</comment>
<dbReference type="GO" id="GO:0005634">
    <property type="term" value="C:nucleus"/>
    <property type="evidence" value="ECO:0007669"/>
    <property type="project" value="TreeGrafter"/>
</dbReference>
<dbReference type="Gene3D" id="1.10.10.60">
    <property type="entry name" value="Homeodomain-like"/>
    <property type="match status" value="2"/>
</dbReference>
<dbReference type="SUPFAM" id="SSF46689">
    <property type="entry name" value="Homeodomain-like"/>
    <property type="match status" value="2"/>
</dbReference>
<evidence type="ECO:0000313" key="4">
    <source>
        <dbReference type="EMBL" id="OKL55295.1"/>
    </source>
</evidence>